<dbReference type="InterPro" id="IPR029039">
    <property type="entry name" value="Flavoprotein-like_sf"/>
</dbReference>
<feature type="domain" description="Flavodoxin-like" evidence="1">
    <location>
        <begin position="26"/>
        <end position="168"/>
    </location>
</feature>
<dbReference type="EMBL" id="CP031517">
    <property type="protein sequence ID" value="QOS39064.1"/>
    <property type="molecule type" value="Genomic_DNA"/>
</dbReference>
<evidence type="ECO:0000313" key="3">
    <source>
        <dbReference type="Proteomes" id="UP000593591"/>
    </source>
</evidence>
<protein>
    <submittedName>
        <fullName evidence="2">Flavodoxin</fullName>
    </submittedName>
</protein>
<dbReference type="SUPFAM" id="SSF52218">
    <property type="entry name" value="Flavoproteins"/>
    <property type="match status" value="1"/>
</dbReference>
<dbReference type="Pfam" id="PF12682">
    <property type="entry name" value="Flavodoxin_4"/>
    <property type="match status" value="1"/>
</dbReference>
<dbReference type="GO" id="GO:0010181">
    <property type="term" value="F:FMN binding"/>
    <property type="evidence" value="ECO:0007669"/>
    <property type="project" value="InterPro"/>
</dbReference>
<dbReference type="PANTHER" id="PTHR39201:SF1">
    <property type="entry name" value="FLAVODOXIN-LIKE DOMAIN-CONTAINING PROTEIN"/>
    <property type="match status" value="1"/>
</dbReference>
<dbReference type="InterPro" id="IPR008254">
    <property type="entry name" value="Flavodoxin/NO_synth"/>
</dbReference>
<evidence type="ECO:0000259" key="1">
    <source>
        <dbReference type="Pfam" id="PF12682"/>
    </source>
</evidence>
<gene>
    <name evidence="2" type="ORF">DYE49_00785</name>
</gene>
<dbReference type="AlphaFoldDB" id="A0A7M1XHW8"/>
<proteinExistence type="predicted"/>
<dbReference type="Proteomes" id="UP000593591">
    <property type="component" value="Chromosome"/>
</dbReference>
<sequence>MKTLIVYYSKAGENWFDGKKTILEKGNTQICAEFIKDITSGDLLRLEMKHPYSDDYDECCNQAKFALEHNDLPQLINLPNQIDEYDTIYLCYPIYWSMAPMAVLSFLEKYDFSKKTIYPLSTHEGSGLGASVSTIRVKAKGANVLDPLPIPGTLANRSYNRIKNWIESH</sequence>
<dbReference type="Gene3D" id="3.40.50.360">
    <property type="match status" value="1"/>
</dbReference>
<reference evidence="2 3" key="1">
    <citation type="submission" date="2018-08" db="EMBL/GenBank/DDBJ databases">
        <title>The first complete genome of Treponema rectale (CHPAT), a commensal spirochete of the bovine rectum.</title>
        <authorList>
            <person name="Staton G.J."/>
            <person name="Clegg S.R."/>
            <person name="Carter S.D."/>
            <person name="Radford A.D."/>
            <person name="Darby A."/>
            <person name="Hall N."/>
            <person name="Birtles R.J."/>
            <person name="Evans N.J."/>
        </authorList>
    </citation>
    <scope>NUCLEOTIDE SEQUENCE [LARGE SCALE GENOMIC DNA]</scope>
    <source>
        <strain evidence="2 3">CHPA</strain>
    </source>
</reference>
<dbReference type="PANTHER" id="PTHR39201">
    <property type="entry name" value="EXPORTED PROTEIN-RELATED"/>
    <property type="match status" value="1"/>
</dbReference>
<evidence type="ECO:0000313" key="2">
    <source>
        <dbReference type="EMBL" id="QOS39064.1"/>
    </source>
</evidence>
<dbReference type="KEGG" id="trc:DYE49_00785"/>
<accession>A0A7M1XHW8</accession>
<organism evidence="2 3">
    <name type="scientific">Treponema rectale</name>
    <dbReference type="NCBI Taxonomy" id="744512"/>
    <lineage>
        <taxon>Bacteria</taxon>
        <taxon>Pseudomonadati</taxon>
        <taxon>Spirochaetota</taxon>
        <taxon>Spirochaetia</taxon>
        <taxon>Spirochaetales</taxon>
        <taxon>Treponemataceae</taxon>
        <taxon>Treponema</taxon>
    </lineage>
</organism>
<name>A0A7M1XHW8_9SPIR</name>